<gene>
    <name evidence="1" type="ORF">V6M85_09590</name>
</gene>
<organism evidence="1 2">
    <name type="scientific">Sulfolobus tengchongensis</name>
    <dbReference type="NCBI Taxonomy" id="207809"/>
    <lineage>
        <taxon>Archaea</taxon>
        <taxon>Thermoproteota</taxon>
        <taxon>Thermoprotei</taxon>
        <taxon>Sulfolobales</taxon>
        <taxon>Sulfolobaceae</taxon>
        <taxon>Sulfolobus</taxon>
    </lineage>
</organism>
<name>A0AAX4KZJ6_9CREN</name>
<accession>A0AAX4KZJ6</accession>
<dbReference type="InterPro" id="IPR002837">
    <property type="entry name" value="DUF123"/>
</dbReference>
<dbReference type="Proteomes" id="UP001432202">
    <property type="component" value="Chromosome"/>
</dbReference>
<dbReference type="RefSeq" id="WP_338599263.1">
    <property type="nucleotide sequence ID" value="NZ_CP146016.1"/>
</dbReference>
<dbReference type="CDD" id="cd10441">
    <property type="entry name" value="GIY-YIG_COG1833"/>
    <property type="match status" value="1"/>
</dbReference>
<dbReference type="AlphaFoldDB" id="A0AAX4KZJ6"/>
<reference evidence="1 2" key="1">
    <citation type="submission" date="2024-02" db="EMBL/GenBank/DDBJ databases">
        <title>STSV induces naive adaptation in Sulfolobus.</title>
        <authorList>
            <person name="Xiang X."/>
            <person name="Song M."/>
        </authorList>
    </citation>
    <scope>NUCLEOTIDE SEQUENCE [LARGE SCALE GENOMIC DNA]</scope>
    <source>
        <strain evidence="1 2">RT2</strain>
    </source>
</reference>
<evidence type="ECO:0000313" key="2">
    <source>
        <dbReference type="Proteomes" id="UP001432202"/>
    </source>
</evidence>
<evidence type="ECO:0000313" key="1">
    <source>
        <dbReference type="EMBL" id="WWQ59725.1"/>
    </source>
</evidence>
<sequence length="126" mass="14992">MRQQKSYILLIRCNKDVKIRTKSNKIFLIKRGIYAYVGSCGKYCNRRIERHLSKIKNKFHWHIDFLTSNSDCETIAVLILNREEKEVASALFLHMHDYIKDFGSSDDRENLSHLFLVDDLRKLLFI</sequence>
<dbReference type="GeneID" id="89337021"/>
<proteinExistence type="predicted"/>
<dbReference type="PANTHER" id="PTHR37460:SF1">
    <property type="entry name" value="ENDONUCLEASE III"/>
    <property type="match status" value="1"/>
</dbReference>
<dbReference type="EMBL" id="CP146016">
    <property type="protein sequence ID" value="WWQ59725.1"/>
    <property type="molecule type" value="Genomic_DNA"/>
</dbReference>
<dbReference type="Pfam" id="PF01986">
    <property type="entry name" value="DUF123"/>
    <property type="match status" value="1"/>
</dbReference>
<protein>
    <submittedName>
        <fullName evidence="1">DUF123 domain-containing protein</fullName>
    </submittedName>
</protein>
<keyword evidence="2" id="KW-1185">Reference proteome</keyword>
<dbReference type="PANTHER" id="PTHR37460">
    <property type="entry name" value="ENDONUCLEASE III"/>
    <property type="match status" value="1"/>
</dbReference>